<dbReference type="EMBL" id="UEYP01000022">
    <property type="protein sequence ID" value="SSC66137.1"/>
    <property type="molecule type" value="Genomic_DNA"/>
</dbReference>
<dbReference type="PANTHER" id="PTHR43840">
    <property type="entry name" value="MITOCHONDRIAL METAL TRANSPORTER 1-RELATED"/>
    <property type="match status" value="1"/>
</dbReference>
<dbReference type="InterPro" id="IPR027470">
    <property type="entry name" value="Cation_efflux_CTD"/>
</dbReference>
<reference evidence="13" key="1">
    <citation type="submission" date="2018-07" db="EMBL/GenBank/DDBJ databases">
        <authorList>
            <person name="Peiro R."/>
            <person name="Begona"/>
            <person name="Cbmso G."/>
            <person name="Lopez M."/>
            <person name="Gonzalez S."/>
        </authorList>
    </citation>
    <scope>NUCLEOTIDE SEQUENCE [LARGE SCALE GENOMIC DNA]</scope>
</reference>
<keyword evidence="3" id="KW-0813">Transport</keyword>
<dbReference type="InterPro" id="IPR002524">
    <property type="entry name" value="Cation_efflux"/>
</dbReference>
<dbReference type="PANTHER" id="PTHR43840:SF15">
    <property type="entry name" value="MITOCHONDRIAL METAL TRANSPORTER 1-RELATED"/>
    <property type="match status" value="1"/>
</dbReference>
<dbReference type="AlphaFoldDB" id="A0A376AEP5"/>
<dbReference type="Proteomes" id="UP000254764">
    <property type="component" value="Unassembled WGS sequence"/>
</dbReference>
<evidence type="ECO:0000313" key="13">
    <source>
        <dbReference type="Proteomes" id="UP000254764"/>
    </source>
</evidence>
<evidence type="ECO:0000313" key="12">
    <source>
        <dbReference type="EMBL" id="SSC66137.1"/>
    </source>
</evidence>
<dbReference type="GO" id="GO:0015093">
    <property type="term" value="F:ferrous iron transmembrane transporter activity"/>
    <property type="evidence" value="ECO:0007669"/>
    <property type="project" value="TreeGrafter"/>
</dbReference>
<dbReference type="STRING" id="1336235.GCA_000518785_00871"/>
<keyword evidence="13" id="KW-1185">Reference proteome</keyword>
<evidence type="ECO:0000256" key="9">
    <source>
        <dbReference type="SAM" id="Phobius"/>
    </source>
</evidence>
<feature type="transmembrane region" description="Helical" evidence="9">
    <location>
        <begin position="83"/>
        <end position="101"/>
    </location>
</feature>
<feature type="transmembrane region" description="Helical" evidence="9">
    <location>
        <begin position="160"/>
        <end position="179"/>
    </location>
</feature>
<evidence type="ECO:0000256" key="5">
    <source>
        <dbReference type="ARBA" id="ARBA00022692"/>
    </source>
</evidence>
<dbReference type="InterPro" id="IPR036837">
    <property type="entry name" value="Cation_efflux_CTD_sf"/>
</dbReference>
<sequence>METMTEQGNGIVARLAFWGIPLAFGVMGLKLVAWWVTGSVALLSDGLESTVNVVAAFVAYFVIRYAQKPADDDHPYGHHKAEYLSAVLEGVLIVIAALLIIREAVSALADPQVLEAPVLGLAINGAAGLINLIWARTLIRIGKTHRSPALAADGHHIMSDVVTSAGVFVGLVLVVVTGYAILDPVLAILVAINIIYQGWKVISHSVAGLMDKAVEPEEEAAIKAAIAENSAGSLDVHYLRTRRGGAVTFVAFDLVVPGNMSVSEAHKICDRLEAAVKAVLPGGRVTIHVEPESETAHGVRVGIAAKAKEKR</sequence>
<gene>
    <name evidence="12" type="ORF">RHIZ70_1845</name>
</gene>
<proteinExistence type="inferred from homology"/>
<evidence type="ECO:0000256" key="3">
    <source>
        <dbReference type="ARBA" id="ARBA00022448"/>
    </source>
</evidence>
<feature type="transmembrane region" description="Helical" evidence="9">
    <location>
        <begin position="121"/>
        <end position="139"/>
    </location>
</feature>
<accession>A0A376AEP5</accession>
<feature type="domain" description="Cation efflux protein cytoplasmic" evidence="11">
    <location>
        <begin position="215"/>
        <end position="292"/>
    </location>
</feature>
<keyword evidence="4" id="KW-1003">Cell membrane</keyword>
<feature type="transmembrane region" description="Helical" evidence="9">
    <location>
        <begin position="42"/>
        <end position="63"/>
    </location>
</feature>
<evidence type="ECO:0000256" key="2">
    <source>
        <dbReference type="ARBA" id="ARBA00008114"/>
    </source>
</evidence>
<evidence type="ECO:0000256" key="8">
    <source>
        <dbReference type="ARBA" id="ARBA00068882"/>
    </source>
</evidence>
<comment type="similarity">
    <text evidence="2">Belongs to the cation diffusion facilitator (CDF) transporter (TC 2.A.4) family.</text>
</comment>
<dbReference type="GO" id="GO:0015341">
    <property type="term" value="F:zinc efflux antiporter activity"/>
    <property type="evidence" value="ECO:0007669"/>
    <property type="project" value="TreeGrafter"/>
</dbReference>
<evidence type="ECO:0000259" key="10">
    <source>
        <dbReference type="Pfam" id="PF01545"/>
    </source>
</evidence>
<dbReference type="InterPro" id="IPR027469">
    <property type="entry name" value="Cation_efflux_TMD_sf"/>
</dbReference>
<evidence type="ECO:0000259" key="11">
    <source>
        <dbReference type="Pfam" id="PF16916"/>
    </source>
</evidence>
<dbReference type="SUPFAM" id="SSF161111">
    <property type="entry name" value="Cation efflux protein transmembrane domain-like"/>
    <property type="match status" value="1"/>
</dbReference>
<dbReference type="Pfam" id="PF01545">
    <property type="entry name" value="Cation_efflux"/>
    <property type="match status" value="1"/>
</dbReference>
<evidence type="ECO:0000256" key="1">
    <source>
        <dbReference type="ARBA" id="ARBA00004651"/>
    </source>
</evidence>
<feature type="transmembrane region" description="Helical" evidence="9">
    <location>
        <begin position="12"/>
        <end position="36"/>
    </location>
</feature>
<feature type="domain" description="Cation efflux protein transmembrane" evidence="10">
    <location>
        <begin position="22"/>
        <end position="210"/>
    </location>
</feature>
<comment type="subcellular location">
    <subcellularLocation>
        <location evidence="1">Cell membrane</location>
        <topology evidence="1">Multi-pass membrane protein</topology>
    </subcellularLocation>
</comment>
<keyword evidence="6 9" id="KW-1133">Transmembrane helix</keyword>
<dbReference type="Gene3D" id="3.30.70.1350">
    <property type="entry name" value="Cation efflux protein, cytoplasmic domain"/>
    <property type="match status" value="1"/>
</dbReference>
<keyword evidence="5 9" id="KW-0812">Transmembrane</keyword>
<dbReference type="SUPFAM" id="SSF160240">
    <property type="entry name" value="Cation efflux protein cytoplasmic domain-like"/>
    <property type="match status" value="1"/>
</dbReference>
<dbReference type="InterPro" id="IPR050291">
    <property type="entry name" value="CDF_Transporter"/>
</dbReference>
<dbReference type="InterPro" id="IPR058533">
    <property type="entry name" value="Cation_efflux_TM"/>
</dbReference>
<dbReference type="GO" id="GO:0015086">
    <property type="term" value="F:cadmium ion transmembrane transporter activity"/>
    <property type="evidence" value="ECO:0007669"/>
    <property type="project" value="TreeGrafter"/>
</dbReference>
<dbReference type="Pfam" id="PF16916">
    <property type="entry name" value="ZT_dimer"/>
    <property type="match status" value="1"/>
</dbReference>
<keyword evidence="7 9" id="KW-0472">Membrane</keyword>
<evidence type="ECO:0000256" key="7">
    <source>
        <dbReference type="ARBA" id="ARBA00023136"/>
    </source>
</evidence>
<dbReference type="FunFam" id="3.30.70.1350:FF:000002">
    <property type="entry name" value="Ferrous-iron efflux pump FieF"/>
    <property type="match status" value="1"/>
</dbReference>
<evidence type="ECO:0000256" key="4">
    <source>
        <dbReference type="ARBA" id="ARBA00022475"/>
    </source>
</evidence>
<dbReference type="GO" id="GO:0005886">
    <property type="term" value="C:plasma membrane"/>
    <property type="evidence" value="ECO:0007669"/>
    <property type="project" value="UniProtKB-SubCell"/>
</dbReference>
<evidence type="ECO:0000256" key="6">
    <source>
        <dbReference type="ARBA" id="ARBA00022989"/>
    </source>
</evidence>
<name>A0A376AEP5_9HYPH</name>
<dbReference type="GO" id="GO:0006882">
    <property type="term" value="P:intracellular zinc ion homeostasis"/>
    <property type="evidence" value="ECO:0007669"/>
    <property type="project" value="TreeGrafter"/>
</dbReference>
<organism evidence="12 13">
    <name type="scientific">Ciceribacter selenitireducens ATCC BAA-1503</name>
    <dbReference type="NCBI Taxonomy" id="1336235"/>
    <lineage>
        <taxon>Bacteria</taxon>
        <taxon>Pseudomonadati</taxon>
        <taxon>Pseudomonadota</taxon>
        <taxon>Alphaproteobacteria</taxon>
        <taxon>Hyphomicrobiales</taxon>
        <taxon>Rhizobiaceae</taxon>
        <taxon>Ciceribacter</taxon>
    </lineage>
</organism>
<dbReference type="Gene3D" id="1.20.1510.10">
    <property type="entry name" value="Cation efflux protein transmembrane domain"/>
    <property type="match status" value="1"/>
</dbReference>
<dbReference type="NCBIfam" id="TIGR01297">
    <property type="entry name" value="CDF"/>
    <property type="match status" value="1"/>
</dbReference>
<protein>
    <recommendedName>
        <fullName evidence="8">Protein p34</fullName>
    </recommendedName>
</protein>